<reference evidence="2" key="1">
    <citation type="journal article" date="2011" name="PLoS Genet.">
        <title>Genomic analysis of the necrotrophic fungal pathogens Sclerotinia sclerotiorum and Botrytis cinerea.</title>
        <authorList>
            <person name="Amselem J."/>
            <person name="Cuomo C.A."/>
            <person name="van Kan J.A."/>
            <person name="Viaud M."/>
            <person name="Benito E.P."/>
            <person name="Couloux A."/>
            <person name="Coutinho P.M."/>
            <person name="de Vries R.P."/>
            <person name="Dyer P.S."/>
            <person name="Fillinger S."/>
            <person name="Fournier E."/>
            <person name="Gout L."/>
            <person name="Hahn M."/>
            <person name="Kohn L."/>
            <person name="Lapalu N."/>
            <person name="Plummer K.M."/>
            <person name="Pradier J.M."/>
            <person name="Quevillon E."/>
            <person name="Sharon A."/>
            <person name="Simon A."/>
            <person name="ten Have A."/>
            <person name="Tudzynski B."/>
            <person name="Tudzynski P."/>
            <person name="Wincker P."/>
            <person name="Andrew M."/>
            <person name="Anthouard V."/>
            <person name="Beever R.E."/>
            <person name="Beffa R."/>
            <person name="Benoit I."/>
            <person name="Bouzid O."/>
            <person name="Brault B."/>
            <person name="Chen Z."/>
            <person name="Choquer M."/>
            <person name="Collemare J."/>
            <person name="Cotton P."/>
            <person name="Danchin E.G."/>
            <person name="Da Silva C."/>
            <person name="Gautier A."/>
            <person name="Giraud C."/>
            <person name="Giraud T."/>
            <person name="Gonzalez C."/>
            <person name="Grossetete S."/>
            <person name="Guldener U."/>
            <person name="Henrissat B."/>
            <person name="Howlett B.J."/>
            <person name="Kodira C."/>
            <person name="Kretschmer M."/>
            <person name="Lappartient A."/>
            <person name="Leroch M."/>
            <person name="Levis C."/>
            <person name="Mauceli E."/>
            <person name="Neuveglise C."/>
            <person name="Oeser B."/>
            <person name="Pearson M."/>
            <person name="Poulain J."/>
            <person name="Poussereau N."/>
            <person name="Quesneville H."/>
            <person name="Rascle C."/>
            <person name="Schumacher J."/>
            <person name="Segurens B."/>
            <person name="Sexton A."/>
            <person name="Silva E."/>
            <person name="Sirven C."/>
            <person name="Soanes D.M."/>
            <person name="Talbot N.J."/>
            <person name="Templeton M."/>
            <person name="Yandava C."/>
            <person name="Yarden O."/>
            <person name="Zeng Q."/>
            <person name="Rollins J.A."/>
            <person name="Lebrun M.H."/>
            <person name="Dickman M."/>
        </authorList>
    </citation>
    <scope>NUCLEOTIDE SEQUENCE [LARGE SCALE GENOMIC DNA]</scope>
    <source>
        <strain evidence="2">T4</strain>
    </source>
</reference>
<dbReference type="InParanoid" id="G2YEA9"/>
<dbReference type="Proteomes" id="UP000008177">
    <property type="component" value="Unplaced contigs"/>
</dbReference>
<proteinExistence type="predicted"/>
<gene>
    <name evidence="1" type="ORF">BofuT4_P025060.1</name>
</gene>
<dbReference type="AlphaFoldDB" id="G2YEA9"/>
<organism evidence="1 2">
    <name type="scientific">Botryotinia fuckeliana (strain T4)</name>
    <name type="common">Noble rot fungus</name>
    <name type="synonym">Botrytis cinerea</name>
    <dbReference type="NCBI Taxonomy" id="999810"/>
    <lineage>
        <taxon>Eukaryota</taxon>
        <taxon>Fungi</taxon>
        <taxon>Dikarya</taxon>
        <taxon>Ascomycota</taxon>
        <taxon>Pezizomycotina</taxon>
        <taxon>Leotiomycetes</taxon>
        <taxon>Helotiales</taxon>
        <taxon>Sclerotiniaceae</taxon>
        <taxon>Botrytis</taxon>
    </lineage>
</organism>
<evidence type="ECO:0000313" key="1">
    <source>
        <dbReference type="EMBL" id="CCD50107.1"/>
    </source>
</evidence>
<accession>G2YEA9</accession>
<dbReference type="HOGENOM" id="CLU_1767778_0_0_1"/>
<protein>
    <submittedName>
        <fullName evidence="1">Uncharacterized protein</fullName>
    </submittedName>
</protein>
<name>G2YEA9_BOTF4</name>
<dbReference type="EMBL" id="FQ790323">
    <property type="protein sequence ID" value="CCD50107.1"/>
    <property type="molecule type" value="Genomic_DNA"/>
</dbReference>
<evidence type="ECO:0000313" key="2">
    <source>
        <dbReference type="Proteomes" id="UP000008177"/>
    </source>
</evidence>
<sequence>MMGQYRLPSTAVTSRGIVFILLFNTPWFSDEALEMGLYPIGDKDSLSRSYLEGSMHTSCRFNMRIVLISIHTWRIEVNVYELLSPRVLYISFQTGIPVCCGSRISSLFKAILDLTATRRHSNICSSPLSSTLGPPAPVLLITFTVSA</sequence>